<evidence type="ECO:0000256" key="1">
    <source>
        <dbReference type="ARBA" id="ARBA00004442"/>
    </source>
</evidence>
<dbReference type="GO" id="GO:0009279">
    <property type="term" value="C:cell outer membrane"/>
    <property type="evidence" value="ECO:0007669"/>
    <property type="project" value="UniProtKB-SubCell"/>
</dbReference>
<evidence type="ECO:0000256" key="3">
    <source>
        <dbReference type="ARBA" id="ARBA00022729"/>
    </source>
</evidence>
<feature type="signal peptide" evidence="6">
    <location>
        <begin position="1"/>
        <end position="27"/>
    </location>
</feature>
<evidence type="ECO:0000256" key="2">
    <source>
        <dbReference type="ARBA" id="ARBA00005722"/>
    </source>
</evidence>
<comment type="caution">
    <text evidence="7">The sequence shown here is derived from an EMBL/GenBank/DDBJ whole genome shotgun (WGS) entry which is preliminary data.</text>
</comment>
<keyword evidence="5" id="KW-0998">Cell outer membrane</keyword>
<feature type="chain" id="PRO_5013552322" description="MipA/OmpV family protein" evidence="6">
    <location>
        <begin position="28"/>
        <end position="264"/>
    </location>
</feature>
<proteinExistence type="inferred from homology"/>
<evidence type="ECO:0000256" key="6">
    <source>
        <dbReference type="SAM" id="SignalP"/>
    </source>
</evidence>
<evidence type="ECO:0000313" key="8">
    <source>
        <dbReference type="Proteomes" id="UP000229730"/>
    </source>
</evidence>
<dbReference type="InterPro" id="IPR010583">
    <property type="entry name" value="MipA"/>
</dbReference>
<evidence type="ECO:0000256" key="4">
    <source>
        <dbReference type="ARBA" id="ARBA00023136"/>
    </source>
</evidence>
<reference evidence="7 8" key="1">
    <citation type="submission" date="2017-10" db="EMBL/GenBank/DDBJ databases">
        <title>Frigbacter circumglobatus gen. nov. sp. nov., isolated from sediment cultured in situ.</title>
        <authorList>
            <person name="Zhao Z."/>
        </authorList>
    </citation>
    <scope>NUCLEOTIDE SEQUENCE [LARGE SCALE GENOMIC DNA]</scope>
    <source>
        <strain evidence="7 8">ZYL</strain>
    </source>
</reference>
<evidence type="ECO:0008006" key="9">
    <source>
        <dbReference type="Google" id="ProtNLM"/>
    </source>
</evidence>
<protein>
    <recommendedName>
        <fullName evidence="9">MipA/OmpV family protein</fullName>
    </recommendedName>
</protein>
<dbReference type="PANTHER" id="PTHR38776">
    <property type="entry name" value="MLTA-INTERACTING PROTEIN-RELATED"/>
    <property type="match status" value="1"/>
</dbReference>
<keyword evidence="4" id="KW-0472">Membrane</keyword>
<comment type="similarity">
    <text evidence="2">Belongs to the MipA/OmpV family.</text>
</comment>
<keyword evidence="8" id="KW-1185">Reference proteome</keyword>
<dbReference type="AlphaFoldDB" id="A0A2G4YM21"/>
<dbReference type="OrthoDB" id="7343706at2"/>
<keyword evidence="3 6" id="KW-0732">Signal</keyword>
<dbReference type="FunCoup" id="A0A2G4YM21">
    <property type="interactions" value="98"/>
</dbReference>
<dbReference type="Pfam" id="PF06629">
    <property type="entry name" value="MipA"/>
    <property type="match status" value="1"/>
</dbReference>
<gene>
    <name evidence="7" type="ORF">CRD36_17445</name>
</gene>
<name>A0A2G4YM21_9PROT</name>
<dbReference type="PANTHER" id="PTHR38776:SF1">
    <property type="entry name" value="MLTA-INTERACTING PROTEIN-RELATED"/>
    <property type="match status" value="1"/>
</dbReference>
<dbReference type="Proteomes" id="UP000229730">
    <property type="component" value="Unassembled WGS sequence"/>
</dbReference>
<evidence type="ECO:0000313" key="7">
    <source>
        <dbReference type="EMBL" id="PHZ83351.1"/>
    </source>
</evidence>
<evidence type="ECO:0000256" key="5">
    <source>
        <dbReference type="ARBA" id="ARBA00023237"/>
    </source>
</evidence>
<dbReference type="EMBL" id="PDEM01000033">
    <property type="protein sequence ID" value="PHZ83351.1"/>
    <property type="molecule type" value="Genomic_DNA"/>
</dbReference>
<organism evidence="7 8">
    <name type="scientific">Paremcibacter congregatus</name>
    <dbReference type="NCBI Taxonomy" id="2043170"/>
    <lineage>
        <taxon>Bacteria</taxon>
        <taxon>Pseudomonadati</taxon>
        <taxon>Pseudomonadota</taxon>
        <taxon>Alphaproteobacteria</taxon>
        <taxon>Emcibacterales</taxon>
        <taxon>Emcibacteraceae</taxon>
        <taxon>Paremcibacter</taxon>
    </lineage>
</organism>
<comment type="subcellular location">
    <subcellularLocation>
        <location evidence="1">Cell outer membrane</location>
    </subcellularLocation>
</comment>
<accession>A0A2G4YM21</accession>
<dbReference type="InParanoid" id="A0A2G4YM21"/>
<sequence>MQNFTAILNMKMALCILVVCAPRAALAEERGGGKWSVGAGMMMNSSPFAAEGTSVTPIPYVAYESEGLFLQGIEGGYHITASAEEKKAGFFLDVVGSGRFRAGETRQKFTVDVGLRAGMRSDFGVFDVTFLQDVTGTSNGQEVIGAYSYTFHDQRYKWIFTPRVGMSWMSRKMANYVWGVTQGQHNKMVVDNVENSDKPVLPIYEPGAAVMNYFAGATLVHRFDDHWSAFALSQVTRLDRKITDNPGIDKDYDLTLGMGVSYSF</sequence>